<reference evidence="2" key="1">
    <citation type="submission" date="2021-02" db="EMBL/GenBank/DDBJ databases">
        <authorList>
            <person name="Nowell W R."/>
        </authorList>
    </citation>
    <scope>NUCLEOTIDE SEQUENCE</scope>
</reference>
<evidence type="ECO:0000313" key="3">
    <source>
        <dbReference type="Proteomes" id="UP000682733"/>
    </source>
</evidence>
<accession>A0A8S2UU04</accession>
<dbReference type="Proteomes" id="UP000677228">
    <property type="component" value="Unassembled WGS sequence"/>
</dbReference>
<dbReference type="EMBL" id="CAJNOK010041699">
    <property type="protein sequence ID" value="CAF1559726.1"/>
    <property type="molecule type" value="Genomic_DNA"/>
</dbReference>
<name>A0A8S2UU04_9BILA</name>
<dbReference type="EMBL" id="CAJOBA010064302">
    <property type="protein sequence ID" value="CAF4351379.1"/>
    <property type="molecule type" value="Genomic_DNA"/>
</dbReference>
<sequence>MGRLDESADDTVFRTPHEALKFIDIRGATGTGMNYNADGYTGI</sequence>
<evidence type="ECO:0000313" key="1">
    <source>
        <dbReference type="EMBL" id="CAF1559726.1"/>
    </source>
</evidence>
<evidence type="ECO:0000313" key="2">
    <source>
        <dbReference type="EMBL" id="CAF4351379.1"/>
    </source>
</evidence>
<dbReference type="Proteomes" id="UP000682733">
    <property type="component" value="Unassembled WGS sequence"/>
</dbReference>
<feature type="non-terminal residue" evidence="2">
    <location>
        <position position="1"/>
    </location>
</feature>
<dbReference type="AlphaFoldDB" id="A0A8S2UU04"/>
<gene>
    <name evidence="1" type="ORF">OVA965_LOCUS39736</name>
    <name evidence="2" type="ORF">TMI583_LOCUS41092</name>
</gene>
<protein>
    <submittedName>
        <fullName evidence="2">Uncharacterized protein</fullName>
    </submittedName>
</protein>
<proteinExistence type="predicted"/>
<organism evidence="2 3">
    <name type="scientific">Didymodactylos carnosus</name>
    <dbReference type="NCBI Taxonomy" id="1234261"/>
    <lineage>
        <taxon>Eukaryota</taxon>
        <taxon>Metazoa</taxon>
        <taxon>Spiralia</taxon>
        <taxon>Gnathifera</taxon>
        <taxon>Rotifera</taxon>
        <taxon>Eurotatoria</taxon>
        <taxon>Bdelloidea</taxon>
        <taxon>Philodinida</taxon>
        <taxon>Philodinidae</taxon>
        <taxon>Didymodactylos</taxon>
    </lineage>
</organism>
<comment type="caution">
    <text evidence="2">The sequence shown here is derived from an EMBL/GenBank/DDBJ whole genome shotgun (WGS) entry which is preliminary data.</text>
</comment>